<protein>
    <submittedName>
        <fullName evidence="1">DUF3050 domain-containing protein</fullName>
    </submittedName>
</protein>
<organism evidence="1 2">
    <name type="scientific">Pedobacter frigoris</name>
    <dbReference type="NCBI Taxonomy" id="2571272"/>
    <lineage>
        <taxon>Bacteria</taxon>
        <taxon>Pseudomonadati</taxon>
        <taxon>Bacteroidota</taxon>
        <taxon>Sphingobacteriia</taxon>
        <taxon>Sphingobacteriales</taxon>
        <taxon>Sphingobacteriaceae</taxon>
        <taxon>Pedobacter</taxon>
    </lineage>
</organism>
<dbReference type="Gene3D" id="1.20.910.10">
    <property type="entry name" value="Heme oxygenase-like"/>
    <property type="match status" value="1"/>
</dbReference>
<dbReference type="EMBL" id="SWBQ01000003">
    <property type="protein sequence ID" value="TKC05916.1"/>
    <property type="molecule type" value="Genomic_DNA"/>
</dbReference>
<dbReference type="RefSeq" id="WP_136836178.1">
    <property type="nucleotide sequence ID" value="NZ_SWBQ01000003.1"/>
</dbReference>
<dbReference type="Pfam" id="PF11251">
    <property type="entry name" value="DUF3050"/>
    <property type="match status" value="1"/>
</dbReference>
<dbReference type="AlphaFoldDB" id="A0A4U1CIN7"/>
<reference evidence="1 2" key="1">
    <citation type="submission" date="2019-04" db="EMBL/GenBank/DDBJ databases">
        <title>Pedobacter sp. RP-3-15 sp. nov., isolated from Arctic soil.</title>
        <authorList>
            <person name="Dahal R.H."/>
            <person name="Kim D.-U."/>
        </authorList>
    </citation>
    <scope>NUCLEOTIDE SEQUENCE [LARGE SCALE GENOMIC DNA]</scope>
    <source>
        <strain evidence="1 2">RP-3-15</strain>
    </source>
</reference>
<keyword evidence="2" id="KW-1185">Reference proteome</keyword>
<sequence length="262" mass="29718">MKAALESIQIAIEPLRQEIINHKVYSVINDLGDLRIFMEHHVYAVWDFMSLLKSLQINLTCTTLPWFPVGSGNTRSLINEIVAGEESDIDANGIKKSHFEMYLEAMEQCGADTTEIYSFIAALKESNDFDSAYRVAGTPAAAQSFVNFTFETIYSNEAHLQASTFTFGREDLIPNMFLTIVNDLNQKFPNQISLFKYYLDRHIEVDGDHHSHLALAMTAELYGENELHWKAAEQATVASLKKRIELWDGAYQKIITNQLVKA</sequence>
<comment type="caution">
    <text evidence="1">The sequence shown here is derived from an EMBL/GenBank/DDBJ whole genome shotgun (WGS) entry which is preliminary data.</text>
</comment>
<dbReference type="InterPro" id="IPR024423">
    <property type="entry name" value="DUF3050"/>
</dbReference>
<proteinExistence type="predicted"/>
<dbReference type="InterPro" id="IPR016084">
    <property type="entry name" value="Haem_Oase-like_multi-hlx"/>
</dbReference>
<dbReference type="OrthoDB" id="9791270at2"/>
<evidence type="ECO:0000313" key="2">
    <source>
        <dbReference type="Proteomes" id="UP000307244"/>
    </source>
</evidence>
<dbReference type="Proteomes" id="UP000307244">
    <property type="component" value="Unassembled WGS sequence"/>
</dbReference>
<name>A0A4U1CIN7_9SPHI</name>
<gene>
    <name evidence="1" type="ORF">FA047_11270</name>
</gene>
<dbReference type="SUPFAM" id="SSF48613">
    <property type="entry name" value="Heme oxygenase-like"/>
    <property type="match status" value="1"/>
</dbReference>
<accession>A0A4U1CIN7</accession>
<evidence type="ECO:0000313" key="1">
    <source>
        <dbReference type="EMBL" id="TKC05916.1"/>
    </source>
</evidence>